<evidence type="ECO:0000256" key="4">
    <source>
        <dbReference type="ARBA" id="ARBA00022723"/>
    </source>
</evidence>
<evidence type="ECO:0000256" key="7">
    <source>
        <dbReference type="PIRSR" id="PIRSR602403-1"/>
    </source>
</evidence>
<keyword evidence="11" id="KW-1185">Reference proteome</keyword>
<comment type="caution">
    <text evidence="10">The sequence shown here is derived from an EMBL/GenBank/DDBJ whole genome shotgun (WGS) entry which is preliminary data.</text>
</comment>
<dbReference type="PRINTS" id="PR00465">
    <property type="entry name" value="EP450IV"/>
</dbReference>
<gene>
    <name evidence="10" type="ORF">QBC34DRAFT_331738</name>
</gene>
<dbReference type="InterPro" id="IPR017972">
    <property type="entry name" value="Cyt_P450_CS"/>
</dbReference>
<dbReference type="InterPro" id="IPR036396">
    <property type="entry name" value="Cyt_P450_sf"/>
</dbReference>
<dbReference type="PRINTS" id="PR00385">
    <property type="entry name" value="P450"/>
</dbReference>
<dbReference type="GO" id="GO:0004497">
    <property type="term" value="F:monooxygenase activity"/>
    <property type="evidence" value="ECO:0007669"/>
    <property type="project" value="UniProtKB-KW"/>
</dbReference>
<dbReference type="PANTHER" id="PTHR24305:SF232">
    <property type="entry name" value="P450, PUTATIVE (EUROFUNG)-RELATED"/>
    <property type="match status" value="1"/>
</dbReference>
<comment type="cofactor">
    <cofactor evidence="1 7">
        <name>heme</name>
        <dbReference type="ChEBI" id="CHEBI:30413"/>
    </cofactor>
</comment>
<keyword evidence="5 7" id="KW-0408">Iron</keyword>
<dbReference type="Pfam" id="PF00067">
    <property type="entry name" value="p450"/>
    <property type="match status" value="1"/>
</dbReference>
<dbReference type="Proteomes" id="UP001321760">
    <property type="component" value="Unassembled WGS sequence"/>
</dbReference>
<evidence type="ECO:0000313" key="11">
    <source>
        <dbReference type="Proteomes" id="UP001321760"/>
    </source>
</evidence>
<dbReference type="GO" id="GO:0005506">
    <property type="term" value="F:iron ion binding"/>
    <property type="evidence" value="ECO:0007669"/>
    <property type="project" value="InterPro"/>
</dbReference>
<accession>A0AAV9GEE3</accession>
<keyword evidence="9" id="KW-0812">Transmembrane</keyword>
<proteinExistence type="inferred from homology"/>
<evidence type="ECO:0000256" key="8">
    <source>
        <dbReference type="RuleBase" id="RU000461"/>
    </source>
</evidence>
<dbReference type="InterPro" id="IPR002403">
    <property type="entry name" value="Cyt_P450_E_grp-IV"/>
</dbReference>
<dbReference type="CDD" id="cd11060">
    <property type="entry name" value="CYP57A1-like"/>
    <property type="match status" value="1"/>
</dbReference>
<protein>
    <submittedName>
        <fullName evidence="10">Pisatin demethylase</fullName>
    </submittedName>
</protein>
<keyword evidence="4 7" id="KW-0479">Metal-binding</keyword>
<evidence type="ECO:0000256" key="3">
    <source>
        <dbReference type="ARBA" id="ARBA00022617"/>
    </source>
</evidence>
<dbReference type="InterPro" id="IPR001128">
    <property type="entry name" value="Cyt_P450"/>
</dbReference>
<dbReference type="EMBL" id="MU865958">
    <property type="protein sequence ID" value="KAK4446247.1"/>
    <property type="molecule type" value="Genomic_DNA"/>
</dbReference>
<keyword evidence="8" id="KW-0560">Oxidoreductase</keyword>
<evidence type="ECO:0000256" key="1">
    <source>
        <dbReference type="ARBA" id="ARBA00001971"/>
    </source>
</evidence>
<feature type="transmembrane region" description="Helical" evidence="9">
    <location>
        <begin position="37"/>
        <end position="56"/>
    </location>
</feature>
<evidence type="ECO:0000256" key="5">
    <source>
        <dbReference type="ARBA" id="ARBA00023004"/>
    </source>
</evidence>
<dbReference type="PROSITE" id="PS00086">
    <property type="entry name" value="CYTOCHROME_P450"/>
    <property type="match status" value="1"/>
</dbReference>
<keyword evidence="9" id="KW-0472">Membrane</keyword>
<evidence type="ECO:0000256" key="2">
    <source>
        <dbReference type="ARBA" id="ARBA00010617"/>
    </source>
</evidence>
<dbReference type="GO" id="GO:0020037">
    <property type="term" value="F:heme binding"/>
    <property type="evidence" value="ECO:0007669"/>
    <property type="project" value="InterPro"/>
</dbReference>
<evidence type="ECO:0000256" key="6">
    <source>
        <dbReference type="ARBA" id="ARBA00023033"/>
    </source>
</evidence>
<organism evidence="10 11">
    <name type="scientific">Podospora aff. communis PSN243</name>
    <dbReference type="NCBI Taxonomy" id="3040156"/>
    <lineage>
        <taxon>Eukaryota</taxon>
        <taxon>Fungi</taxon>
        <taxon>Dikarya</taxon>
        <taxon>Ascomycota</taxon>
        <taxon>Pezizomycotina</taxon>
        <taxon>Sordariomycetes</taxon>
        <taxon>Sordariomycetidae</taxon>
        <taxon>Sordariales</taxon>
        <taxon>Podosporaceae</taxon>
        <taxon>Podospora</taxon>
    </lineage>
</organism>
<keyword evidence="3 7" id="KW-0349">Heme</keyword>
<dbReference type="Gene3D" id="1.10.630.10">
    <property type="entry name" value="Cytochrome P450"/>
    <property type="match status" value="1"/>
</dbReference>
<comment type="similarity">
    <text evidence="2 8">Belongs to the cytochrome P450 family.</text>
</comment>
<dbReference type="GO" id="GO:0016705">
    <property type="term" value="F:oxidoreductase activity, acting on paired donors, with incorporation or reduction of molecular oxygen"/>
    <property type="evidence" value="ECO:0007669"/>
    <property type="project" value="InterPro"/>
</dbReference>
<evidence type="ECO:0000256" key="9">
    <source>
        <dbReference type="SAM" id="Phobius"/>
    </source>
</evidence>
<keyword evidence="9" id="KW-1133">Transmembrane helix</keyword>
<name>A0AAV9GEE3_9PEZI</name>
<sequence length="536" mass="60452">MASASPPHWGNGTWSVGGIDLNASSFLEAAQTTTGKITIAVTAPVIAVFLWFWAAYQTSPLRKYPGPFLAGFTNLWRLWQVVSADYAPRIKKLHEKYGPVVRIGPNLLDLDLPEISRVVYNTDGKWIKSDFYKNSSSVIDGKITYHMFSETDNVEHARLKRPVVRHYSVPSVLAMEPHMDKVISDFLGHLQKRYVEPNKVCEFGEWLGYYAWDFLGIVTFSKKFGYMQSGTDFDGTLAIADQSIDYLALCGQMPWLDRWLDKNPIYPLGPPNIANVTNIAIQSMTSRLQGKDANFNPSHPDFLQYFIESKSTHPDIVDEAKIIGYLLLNLIAGADTTAITMRALFYYALKDQRVWNKLQSEIRSHFPPFAPVPHAKARALPYLDGVVRETLRFHPAVSMIMERIVPPGGLTLPDGSIVPEGAMVGMNPYIVGRNKSIFGQDADEFNPDRWLRGEGETEGEYDERMKVWNTAHLTFGGGSRICLGRNLSLMEVWKVVPTLIATFDIALEDPREVLWTSARWFYRNRGVVCRLCSRGG</sequence>
<dbReference type="AlphaFoldDB" id="A0AAV9GEE3"/>
<evidence type="ECO:0000313" key="10">
    <source>
        <dbReference type="EMBL" id="KAK4446247.1"/>
    </source>
</evidence>
<feature type="binding site" description="axial binding residue" evidence="7">
    <location>
        <position position="482"/>
    </location>
    <ligand>
        <name>heme</name>
        <dbReference type="ChEBI" id="CHEBI:30413"/>
    </ligand>
    <ligandPart>
        <name>Fe</name>
        <dbReference type="ChEBI" id="CHEBI:18248"/>
    </ligandPart>
</feature>
<keyword evidence="6 8" id="KW-0503">Monooxygenase</keyword>
<dbReference type="PANTHER" id="PTHR24305">
    <property type="entry name" value="CYTOCHROME P450"/>
    <property type="match status" value="1"/>
</dbReference>
<dbReference type="InterPro" id="IPR050121">
    <property type="entry name" value="Cytochrome_P450_monoxygenase"/>
</dbReference>
<dbReference type="SUPFAM" id="SSF48264">
    <property type="entry name" value="Cytochrome P450"/>
    <property type="match status" value="1"/>
</dbReference>
<reference evidence="10" key="1">
    <citation type="journal article" date="2023" name="Mol. Phylogenet. Evol.">
        <title>Genome-scale phylogeny and comparative genomics of the fungal order Sordariales.</title>
        <authorList>
            <person name="Hensen N."/>
            <person name="Bonometti L."/>
            <person name="Westerberg I."/>
            <person name="Brannstrom I.O."/>
            <person name="Guillou S."/>
            <person name="Cros-Aarteil S."/>
            <person name="Calhoun S."/>
            <person name="Haridas S."/>
            <person name="Kuo A."/>
            <person name="Mondo S."/>
            <person name="Pangilinan J."/>
            <person name="Riley R."/>
            <person name="LaButti K."/>
            <person name="Andreopoulos B."/>
            <person name="Lipzen A."/>
            <person name="Chen C."/>
            <person name="Yan M."/>
            <person name="Daum C."/>
            <person name="Ng V."/>
            <person name="Clum A."/>
            <person name="Steindorff A."/>
            <person name="Ohm R.A."/>
            <person name="Martin F."/>
            <person name="Silar P."/>
            <person name="Natvig D.O."/>
            <person name="Lalanne C."/>
            <person name="Gautier V."/>
            <person name="Ament-Velasquez S.L."/>
            <person name="Kruys A."/>
            <person name="Hutchinson M.I."/>
            <person name="Powell A.J."/>
            <person name="Barry K."/>
            <person name="Miller A.N."/>
            <person name="Grigoriev I.V."/>
            <person name="Debuchy R."/>
            <person name="Gladieux P."/>
            <person name="Hiltunen Thoren M."/>
            <person name="Johannesson H."/>
        </authorList>
    </citation>
    <scope>NUCLEOTIDE SEQUENCE</scope>
    <source>
        <strain evidence="10">PSN243</strain>
    </source>
</reference>
<reference evidence="10" key="2">
    <citation type="submission" date="2023-05" db="EMBL/GenBank/DDBJ databases">
        <authorList>
            <consortium name="Lawrence Berkeley National Laboratory"/>
            <person name="Steindorff A."/>
            <person name="Hensen N."/>
            <person name="Bonometti L."/>
            <person name="Westerberg I."/>
            <person name="Brannstrom I.O."/>
            <person name="Guillou S."/>
            <person name="Cros-Aarteil S."/>
            <person name="Calhoun S."/>
            <person name="Haridas S."/>
            <person name="Kuo A."/>
            <person name="Mondo S."/>
            <person name="Pangilinan J."/>
            <person name="Riley R."/>
            <person name="Labutti K."/>
            <person name="Andreopoulos B."/>
            <person name="Lipzen A."/>
            <person name="Chen C."/>
            <person name="Yanf M."/>
            <person name="Daum C."/>
            <person name="Ng V."/>
            <person name="Clum A."/>
            <person name="Ohm R."/>
            <person name="Martin F."/>
            <person name="Silar P."/>
            <person name="Natvig D."/>
            <person name="Lalanne C."/>
            <person name="Gautier V."/>
            <person name="Ament-Velasquez S.L."/>
            <person name="Kruys A."/>
            <person name="Hutchinson M.I."/>
            <person name="Powell A.J."/>
            <person name="Barry K."/>
            <person name="Miller A.N."/>
            <person name="Grigoriev I.V."/>
            <person name="Debuchy R."/>
            <person name="Gladieux P."/>
            <person name="Thoren M.H."/>
            <person name="Johannesson H."/>
        </authorList>
    </citation>
    <scope>NUCLEOTIDE SEQUENCE</scope>
    <source>
        <strain evidence="10">PSN243</strain>
    </source>
</reference>